<accession>A0AAP5I6H9</accession>
<feature type="transmembrane region" description="Helical" evidence="11">
    <location>
        <begin position="121"/>
        <end position="138"/>
    </location>
</feature>
<comment type="subcellular location">
    <subcellularLocation>
        <location evidence="1">Cell membrane</location>
        <topology evidence="1">Multi-pass membrane protein</topology>
    </subcellularLocation>
    <subcellularLocation>
        <location evidence="11">Membrane</location>
        <topology evidence="11">Multi-pass membrane protein</topology>
    </subcellularLocation>
</comment>
<reference evidence="13" key="1">
    <citation type="journal article" date="2021" name="Science">
        <title>Hunting the eagle killer: A cyanobacterial neurotoxin causes vacuolar myelinopathy.</title>
        <authorList>
            <person name="Breinlinger S."/>
            <person name="Phillips T.J."/>
            <person name="Haram B.N."/>
            <person name="Mares J."/>
            <person name="Martinez Yerena J.A."/>
            <person name="Hrouzek P."/>
            <person name="Sobotka R."/>
            <person name="Henderson W.M."/>
            <person name="Schmieder P."/>
            <person name="Williams S.M."/>
            <person name="Lauderdale J.D."/>
            <person name="Wilde H.D."/>
            <person name="Gerrin W."/>
            <person name="Kust A."/>
            <person name="Washington J.W."/>
            <person name="Wagner C."/>
            <person name="Geier B."/>
            <person name="Liebeke M."/>
            <person name="Enke H."/>
            <person name="Niedermeyer T.H.J."/>
            <person name="Wilde S.B."/>
        </authorList>
    </citation>
    <scope>NUCLEOTIDE SEQUENCE [LARGE SCALE GENOMIC DNA]</scope>
    <source>
        <strain evidence="13">Thurmond2011</strain>
    </source>
</reference>
<dbReference type="PANTHER" id="PTHR11101">
    <property type="entry name" value="PHOSPHATE TRANSPORTER"/>
    <property type="match status" value="1"/>
</dbReference>
<comment type="caution">
    <text evidence="12">The sequence shown here is derived from an EMBL/GenBank/DDBJ whole genome shotgun (WGS) entry which is preliminary data.</text>
</comment>
<dbReference type="Proteomes" id="UP000667802">
    <property type="component" value="Unassembled WGS sequence"/>
</dbReference>
<evidence type="ECO:0000256" key="3">
    <source>
        <dbReference type="ARBA" id="ARBA00022448"/>
    </source>
</evidence>
<comment type="catalytic activity">
    <reaction evidence="10">
        <text>phosphate(in) + H(+)(in) = phosphate(out) + H(+)(out)</text>
        <dbReference type="Rhea" id="RHEA:29939"/>
        <dbReference type="ChEBI" id="CHEBI:15378"/>
        <dbReference type="ChEBI" id="CHEBI:43474"/>
    </reaction>
</comment>
<keyword evidence="4" id="KW-1003">Cell membrane</keyword>
<dbReference type="GO" id="GO:0005886">
    <property type="term" value="C:plasma membrane"/>
    <property type="evidence" value="ECO:0007669"/>
    <property type="project" value="UniProtKB-SubCell"/>
</dbReference>
<feature type="transmembrane region" description="Helical" evidence="11">
    <location>
        <begin position="53"/>
        <end position="82"/>
    </location>
</feature>
<evidence type="ECO:0000256" key="1">
    <source>
        <dbReference type="ARBA" id="ARBA00004651"/>
    </source>
</evidence>
<dbReference type="PANTHER" id="PTHR11101:SF65">
    <property type="entry name" value="LOW-AFFINITY INORGANIC PHOSPHATE TRANSPORTER PITA-RELATED"/>
    <property type="match status" value="1"/>
</dbReference>
<dbReference type="GO" id="GO:0015293">
    <property type="term" value="F:symporter activity"/>
    <property type="evidence" value="ECO:0007669"/>
    <property type="project" value="UniProtKB-KW"/>
</dbReference>
<feature type="transmembrane region" description="Helical" evidence="11">
    <location>
        <begin position="12"/>
        <end position="32"/>
    </location>
</feature>
<dbReference type="Pfam" id="PF01384">
    <property type="entry name" value="PHO4"/>
    <property type="match status" value="1"/>
</dbReference>
<keyword evidence="9 11" id="KW-0472">Membrane</keyword>
<evidence type="ECO:0000256" key="8">
    <source>
        <dbReference type="ARBA" id="ARBA00022989"/>
    </source>
</evidence>
<evidence type="ECO:0000256" key="9">
    <source>
        <dbReference type="ARBA" id="ARBA00023136"/>
    </source>
</evidence>
<feature type="transmembrane region" description="Helical" evidence="11">
    <location>
        <begin position="94"/>
        <end position="114"/>
    </location>
</feature>
<comment type="similarity">
    <text evidence="2">Belongs to the inorganic phosphate transporter (PiT) (TC 2.A.20) family. Pit subfamily.</text>
</comment>
<dbReference type="GO" id="GO:0005315">
    <property type="term" value="F:phosphate transmembrane transporter activity"/>
    <property type="evidence" value="ECO:0007669"/>
    <property type="project" value="InterPro"/>
</dbReference>
<feature type="transmembrane region" description="Helical" evidence="11">
    <location>
        <begin position="158"/>
        <end position="178"/>
    </location>
</feature>
<dbReference type="RefSeq" id="WP_208345233.1">
    <property type="nucleotide sequence ID" value="NZ_CAWQFN010000615.1"/>
</dbReference>
<evidence type="ECO:0000256" key="7">
    <source>
        <dbReference type="ARBA" id="ARBA00022847"/>
    </source>
</evidence>
<evidence type="ECO:0000256" key="10">
    <source>
        <dbReference type="ARBA" id="ARBA00047348"/>
    </source>
</evidence>
<dbReference type="AlphaFoldDB" id="A0AAP5I6H9"/>
<evidence type="ECO:0000313" key="12">
    <source>
        <dbReference type="EMBL" id="MDR9894669.1"/>
    </source>
</evidence>
<evidence type="ECO:0000256" key="5">
    <source>
        <dbReference type="ARBA" id="ARBA00022592"/>
    </source>
</evidence>
<keyword evidence="3 11" id="KW-0813">Transport</keyword>
<keyword evidence="5 11" id="KW-0592">Phosphate transport</keyword>
<feature type="transmembrane region" description="Helical" evidence="11">
    <location>
        <begin position="462"/>
        <end position="488"/>
    </location>
</feature>
<evidence type="ECO:0000256" key="11">
    <source>
        <dbReference type="RuleBase" id="RU363058"/>
    </source>
</evidence>
<organism evidence="12 13">
    <name type="scientific">Aetokthonos hydrillicola Thurmond2011</name>
    <dbReference type="NCBI Taxonomy" id="2712845"/>
    <lineage>
        <taxon>Bacteria</taxon>
        <taxon>Bacillati</taxon>
        <taxon>Cyanobacteriota</taxon>
        <taxon>Cyanophyceae</taxon>
        <taxon>Nostocales</taxon>
        <taxon>Hapalosiphonaceae</taxon>
        <taxon>Aetokthonos</taxon>
    </lineage>
</organism>
<keyword evidence="13" id="KW-1185">Reference proteome</keyword>
<dbReference type="GO" id="GO:0035435">
    <property type="term" value="P:phosphate ion transmembrane transport"/>
    <property type="evidence" value="ECO:0007669"/>
    <property type="project" value="TreeGrafter"/>
</dbReference>
<evidence type="ECO:0000256" key="4">
    <source>
        <dbReference type="ARBA" id="ARBA00022475"/>
    </source>
</evidence>
<feature type="transmembrane region" description="Helical" evidence="11">
    <location>
        <begin position="199"/>
        <end position="218"/>
    </location>
</feature>
<sequence length="494" mass="52264">MQLFGETLSTGTIFFLVLAVGLALFFEAINGFHDTANAVATVIYTHSLKPTVAVVWSGLCNLLGVLLSSGTVAYTVVALLPADLVDAIGSGSSYAMIFSILISAIIWNFGTWYIGLPNSSSHALIGSILGISIAHGLLSPDSALNEALNWEPVKKVFSALLISPLVGFCCAAALLLLGKLLIQKPELFEPADETKTPPLWVRCLLILTCTGVSFAHGSNDGQKGMGLLTLILVAILPGVFALNIHSTNVAQVAAASQATIPILEHYASGVTLTDLQAADILTNFNKPNGKDSAQIFPALAIKNQQIAEKLSGKTSFQNFSTSGRRSLRSDMFLFSSAVSKLNKQNQLKDPQEKKTLTSYQKMLETEIQYIPNFVKVAVALALGIGTMFGWKRIVVTVGEKIGKENLSYGQGASAEIVAALTISAADRFGLPVSTTHVLSSGVAGTMAASGSGLQVETLRNIALSWILTLPVCTLLGASMFTTSVYIILNLLGVK</sequence>
<feature type="transmembrane region" description="Helical" evidence="11">
    <location>
        <begin position="224"/>
        <end position="244"/>
    </location>
</feature>
<protein>
    <recommendedName>
        <fullName evidence="11">Phosphate transporter</fullName>
    </recommendedName>
</protein>
<gene>
    <name evidence="12" type="ORF">G7B40_008810</name>
</gene>
<keyword evidence="6 11" id="KW-0812">Transmembrane</keyword>
<evidence type="ECO:0000313" key="13">
    <source>
        <dbReference type="Proteomes" id="UP000667802"/>
    </source>
</evidence>
<name>A0AAP5I6H9_9CYAN</name>
<proteinExistence type="inferred from homology"/>
<dbReference type="InterPro" id="IPR001204">
    <property type="entry name" value="Phos_transporter"/>
</dbReference>
<evidence type="ECO:0000256" key="2">
    <source>
        <dbReference type="ARBA" id="ARBA00005342"/>
    </source>
</evidence>
<keyword evidence="7" id="KW-0769">Symport</keyword>
<evidence type="ECO:0000256" key="6">
    <source>
        <dbReference type="ARBA" id="ARBA00022692"/>
    </source>
</evidence>
<keyword evidence="8 11" id="KW-1133">Transmembrane helix</keyword>
<dbReference type="EMBL" id="JAALHA020000003">
    <property type="protein sequence ID" value="MDR9894669.1"/>
    <property type="molecule type" value="Genomic_DNA"/>
</dbReference>